<dbReference type="Proteomes" id="UP000602198">
    <property type="component" value="Unassembled WGS sequence"/>
</dbReference>
<proteinExistence type="predicted"/>
<gene>
    <name evidence="2" type="ORF">JK358_33000</name>
</gene>
<keyword evidence="1" id="KW-0812">Transmembrane</keyword>
<evidence type="ECO:0000313" key="3">
    <source>
        <dbReference type="Proteomes" id="UP000602198"/>
    </source>
</evidence>
<reference evidence="2 3" key="1">
    <citation type="submission" date="2021-01" db="EMBL/GenBank/DDBJ databases">
        <title>WGS of actinomycetes isolated from Thailand.</title>
        <authorList>
            <person name="Thawai C."/>
        </authorList>
    </citation>
    <scope>NUCLEOTIDE SEQUENCE [LARGE SCALE GENOMIC DNA]</scope>
    <source>
        <strain evidence="2 3">LPG 2</strain>
    </source>
</reference>
<keyword evidence="3" id="KW-1185">Reference proteome</keyword>
<keyword evidence="1" id="KW-1133">Transmembrane helix</keyword>
<evidence type="ECO:0000256" key="1">
    <source>
        <dbReference type="SAM" id="Phobius"/>
    </source>
</evidence>
<dbReference type="EMBL" id="JAERRJ010000015">
    <property type="protein sequence ID" value="MBL1079235.1"/>
    <property type="molecule type" value="Genomic_DNA"/>
</dbReference>
<organism evidence="2 3">
    <name type="scientific">Nocardia acididurans</name>
    <dbReference type="NCBI Taxonomy" id="2802282"/>
    <lineage>
        <taxon>Bacteria</taxon>
        <taxon>Bacillati</taxon>
        <taxon>Actinomycetota</taxon>
        <taxon>Actinomycetes</taxon>
        <taxon>Mycobacteriales</taxon>
        <taxon>Nocardiaceae</taxon>
        <taxon>Nocardia</taxon>
    </lineage>
</organism>
<feature type="transmembrane region" description="Helical" evidence="1">
    <location>
        <begin position="6"/>
        <end position="25"/>
    </location>
</feature>
<keyword evidence="1" id="KW-0472">Membrane</keyword>
<evidence type="ECO:0000313" key="2">
    <source>
        <dbReference type="EMBL" id="MBL1079235.1"/>
    </source>
</evidence>
<name>A0ABS1MEZ7_9NOCA</name>
<sequence length="56" mass="6240">MVFWLLIIGVVVFVASVVTGGIWWWEMQTTDRSCELMRQLVEEGRLPPEADGAGCG</sequence>
<comment type="caution">
    <text evidence="2">The sequence shown here is derived from an EMBL/GenBank/DDBJ whole genome shotgun (WGS) entry which is preliminary data.</text>
</comment>
<dbReference type="RefSeq" id="WP_201955191.1">
    <property type="nucleotide sequence ID" value="NZ_JAERRJ010000015.1"/>
</dbReference>
<accession>A0ABS1MEZ7</accession>
<protein>
    <submittedName>
        <fullName evidence="2">Uncharacterized protein</fullName>
    </submittedName>
</protein>